<evidence type="ECO:0000256" key="12">
    <source>
        <dbReference type="ARBA" id="ARBA00023303"/>
    </source>
</evidence>
<keyword evidence="16" id="KW-1185">Reference proteome</keyword>
<dbReference type="SUPFAM" id="SSF53850">
    <property type="entry name" value="Periplasmic binding protein-like II"/>
    <property type="match status" value="1"/>
</dbReference>
<evidence type="ECO:0000313" key="15">
    <source>
        <dbReference type="EMBL" id="MPC36081.1"/>
    </source>
</evidence>
<dbReference type="InterPro" id="IPR019594">
    <property type="entry name" value="Glu/Gly-bd"/>
</dbReference>
<feature type="transmembrane region" description="Helical" evidence="13">
    <location>
        <begin position="148"/>
        <end position="167"/>
    </location>
</feature>
<evidence type="ECO:0000256" key="3">
    <source>
        <dbReference type="ARBA" id="ARBA00022448"/>
    </source>
</evidence>
<evidence type="ECO:0000256" key="1">
    <source>
        <dbReference type="ARBA" id="ARBA00004651"/>
    </source>
</evidence>
<keyword evidence="3" id="KW-0813">Transport</keyword>
<feature type="transmembrane region" description="Helical" evidence="13">
    <location>
        <begin position="209"/>
        <end position="230"/>
    </location>
</feature>
<keyword evidence="8 13" id="KW-0472">Membrane</keyword>
<dbReference type="PANTHER" id="PTHR42643">
    <property type="entry name" value="IONOTROPIC RECEPTOR 20A-RELATED"/>
    <property type="match status" value="1"/>
</dbReference>
<dbReference type="PANTHER" id="PTHR42643:SF24">
    <property type="entry name" value="IONOTROPIC RECEPTOR 60A"/>
    <property type="match status" value="1"/>
</dbReference>
<evidence type="ECO:0000259" key="14">
    <source>
        <dbReference type="SMART" id="SM00918"/>
    </source>
</evidence>
<dbReference type="OrthoDB" id="6362006at2759"/>
<keyword evidence="10" id="KW-0325">Glycoprotein</keyword>
<dbReference type="Gene3D" id="1.10.287.70">
    <property type="match status" value="1"/>
</dbReference>
<dbReference type="InterPro" id="IPR052192">
    <property type="entry name" value="Insect_Ionotropic_Sensory_Rcpt"/>
</dbReference>
<evidence type="ECO:0000256" key="6">
    <source>
        <dbReference type="ARBA" id="ARBA00022989"/>
    </source>
</evidence>
<dbReference type="Pfam" id="PF00060">
    <property type="entry name" value="Lig_chan"/>
    <property type="match status" value="1"/>
</dbReference>
<dbReference type="GO" id="GO:0005886">
    <property type="term" value="C:plasma membrane"/>
    <property type="evidence" value="ECO:0007669"/>
    <property type="project" value="UniProtKB-SubCell"/>
</dbReference>
<evidence type="ECO:0000256" key="7">
    <source>
        <dbReference type="ARBA" id="ARBA00023065"/>
    </source>
</evidence>
<keyword evidence="9 15" id="KW-0675">Receptor</keyword>
<evidence type="ECO:0000256" key="11">
    <source>
        <dbReference type="ARBA" id="ARBA00023286"/>
    </source>
</evidence>
<comment type="similarity">
    <text evidence="2">Belongs to the glutamate-gated ion channel (TC 1.A.10.1) family.</text>
</comment>
<keyword evidence="5 13" id="KW-0812">Transmembrane</keyword>
<evidence type="ECO:0000256" key="10">
    <source>
        <dbReference type="ARBA" id="ARBA00023180"/>
    </source>
</evidence>
<reference evidence="15 16" key="1">
    <citation type="submission" date="2019-05" db="EMBL/GenBank/DDBJ databases">
        <title>Another draft genome of Portunus trituberculatus and its Hox gene families provides insights of decapod evolution.</title>
        <authorList>
            <person name="Jeong J.-H."/>
            <person name="Song I."/>
            <person name="Kim S."/>
            <person name="Choi T."/>
            <person name="Kim D."/>
            <person name="Ryu S."/>
            <person name="Kim W."/>
        </authorList>
    </citation>
    <scope>NUCLEOTIDE SEQUENCE [LARGE SCALE GENOMIC DNA]</scope>
    <source>
        <tissue evidence="15">Muscle</tissue>
    </source>
</reference>
<dbReference type="GO" id="GO:0015276">
    <property type="term" value="F:ligand-gated monoatomic ion channel activity"/>
    <property type="evidence" value="ECO:0007669"/>
    <property type="project" value="InterPro"/>
</dbReference>
<evidence type="ECO:0000256" key="9">
    <source>
        <dbReference type="ARBA" id="ARBA00023170"/>
    </source>
</evidence>
<proteinExistence type="inferred from homology"/>
<feature type="domain" description="Ionotropic glutamate receptor L-glutamate and glycine-binding" evidence="14">
    <location>
        <begin position="27"/>
        <end position="93"/>
    </location>
</feature>
<evidence type="ECO:0000313" key="16">
    <source>
        <dbReference type="Proteomes" id="UP000324222"/>
    </source>
</evidence>
<dbReference type="EMBL" id="VSRR010003423">
    <property type="protein sequence ID" value="MPC36081.1"/>
    <property type="molecule type" value="Genomic_DNA"/>
</dbReference>
<dbReference type="InterPro" id="IPR001320">
    <property type="entry name" value="Iontro_rcpt_C"/>
</dbReference>
<evidence type="ECO:0000256" key="8">
    <source>
        <dbReference type="ARBA" id="ARBA00023136"/>
    </source>
</evidence>
<dbReference type="AlphaFoldDB" id="A0A5B7ENN4"/>
<sequence length="496" mass="54946">MLFKRSVQFRDEVEVAATMERWWPHLRWVEKDLDGNGGDQEGSIMIEGAMANFLQILAISMNFTYRLVPPKDKTFGSLNEDGTWNGMVGLVNRGEVDLGMGPFAITEPRWLAVSYSQPISHTDLRIVMSVGSIEIDPWAFLLPLTPTLWGLLMATLVVVWVATILVGRLSQAWQQWPHSVFLQLYGALMQQGVTMPLSGQRLRMVVGGWMVASALVVWSYGGLLVSVMTIRHVPRPIQTAEDLFEASHVKVIMRGNTAYTQIMEQAKSGVMHDLYGLRALGRLDWVRAGTPEWFHLMSLGDYASIVTTLSGVSLKARDFSSRGRCLLYIAKERLMPFSYSIIAPKNNSILPAINARVRAVVESGLYDYWLQQGIPNGTVCDSLPSTVTVHQPFSLASLYETEDLLIVDKGATVSGVRALGAAGSVKPHDLEREKQRCLQYRPFRCCCHVLHHRDDKAGTAATGTRYKSEFTCVGGRSVKCGSAFGGAGRAEMRGNT</sequence>
<dbReference type="GO" id="GO:0050906">
    <property type="term" value="P:detection of stimulus involved in sensory perception"/>
    <property type="evidence" value="ECO:0007669"/>
    <property type="project" value="UniProtKB-ARBA"/>
</dbReference>
<name>A0A5B7ENN4_PORTR</name>
<dbReference type="Proteomes" id="UP000324222">
    <property type="component" value="Unassembled WGS sequence"/>
</dbReference>
<comment type="subcellular location">
    <subcellularLocation>
        <location evidence="1">Cell membrane</location>
        <topology evidence="1">Multi-pass membrane protein</topology>
    </subcellularLocation>
</comment>
<evidence type="ECO:0000256" key="13">
    <source>
        <dbReference type="SAM" id="Phobius"/>
    </source>
</evidence>
<keyword evidence="4" id="KW-1003">Cell membrane</keyword>
<dbReference type="Pfam" id="PF10613">
    <property type="entry name" value="Lig_chan-Glu_bd"/>
    <property type="match status" value="1"/>
</dbReference>
<keyword evidence="6 13" id="KW-1133">Transmembrane helix</keyword>
<evidence type="ECO:0000256" key="5">
    <source>
        <dbReference type="ARBA" id="ARBA00022692"/>
    </source>
</evidence>
<comment type="caution">
    <text evidence="15">The sequence shown here is derived from an EMBL/GenBank/DDBJ whole genome shotgun (WGS) entry which is preliminary data.</text>
</comment>
<keyword evidence="11" id="KW-1071">Ligand-gated ion channel</keyword>
<keyword evidence="7" id="KW-0406">Ion transport</keyword>
<evidence type="ECO:0000256" key="2">
    <source>
        <dbReference type="ARBA" id="ARBA00008685"/>
    </source>
</evidence>
<dbReference type="SMART" id="SM00918">
    <property type="entry name" value="Lig_chan-Glu_bd"/>
    <property type="match status" value="1"/>
</dbReference>
<dbReference type="Gene3D" id="3.40.190.10">
    <property type="entry name" value="Periplasmic binding protein-like II"/>
    <property type="match status" value="1"/>
</dbReference>
<protein>
    <submittedName>
        <fullName evidence="15">Putative glutamate receptor</fullName>
    </submittedName>
</protein>
<gene>
    <name evidence="15" type="primary">GLRK_13</name>
    <name evidence="15" type="ORF">E2C01_029527</name>
</gene>
<accession>A0A5B7ENN4</accession>
<keyword evidence="12" id="KW-0407">Ion channel</keyword>
<organism evidence="15 16">
    <name type="scientific">Portunus trituberculatus</name>
    <name type="common">Swimming crab</name>
    <name type="synonym">Neptunus trituberculatus</name>
    <dbReference type="NCBI Taxonomy" id="210409"/>
    <lineage>
        <taxon>Eukaryota</taxon>
        <taxon>Metazoa</taxon>
        <taxon>Ecdysozoa</taxon>
        <taxon>Arthropoda</taxon>
        <taxon>Crustacea</taxon>
        <taxon>Multicrustacea</taxon>
        <taxon>Malacostraca</taxon>
        <taxon>Eumalacostraca</taxon>
        <taxon>Eucarida</taxon>
        <taxon>Decapoda</taxon>
        <taxon>Pleocyemata</taxon>
        <taxon>Brachyura</taxon>
        <taxon>Eubrachyura</taxon>
        <taxon>Portunoidea</taxon>
        <taxon>Portunidae</taxon>
        <taxon>Portuninae</taxon>
        <taxon>Portunus</taxon>
    </lineage>
</organism>
<evidence type="ECO:0000256" key="4">
    <source>
        <dbReference type="ARBA" id="ARBA00022475"/>
    </source>
</evidence>